<dbReference type="InterPro" id="IPR027482">
    <property type="entry name" value="Sec1-like_dom2"/>
</dbReference>
<dbReference type="Gene3D" id="3.40.50.2060">
    <property type="match status" value="1"/>
</dbReference>
<feature type="region of interest" description="Disordered" evidence="2">
    <location>
        <begin position="21"/>
        <end position="53"/>
    </location>
</feature>
<feature type="region of interest" description="Disordered" evidence="2">
    <location>
        <begin position="198"/>
        <end position="233"/>
    </location>
</feature>
<evidence type="ECO:0000256" key="2">
    <source>
        <dbReference type="SAM" id="MobiDB-lite"/>
    </source>
</evidence>
<name>A0A8K0JNG0_9TREE</name>
<proteinExistence type="inferred from homology"/>
<dbReference type="Gene3D" id="3.90.830.10">
    <property type="entry name" value="Syntaxin Binding Protein 1, Chain A, domain 2"/>
    <property type="match status" value="1"/>
</dbReference>
<accession>A0A8K0JNG0</accession>
<organism evidence="3 4">
    <name type="scientific">Filobasidium floriforme</name>
    <dbReference type="NCBI Taxonomy" id="5210"/>
    <lineage>
        <taxon>Eukaryota</taxon>
        <taxon>Fungi</taxon>
        <taxon>Dikarya</taxon>
        <taxon>Basidiomycota</taxon>
        <taxon>Agaricomycotina</taxon>
        <taxon>Tremellomycetes</taxon>
        <taxon>Filobasidiales</taxon>
        <taxon>Filobasidiaceae</taxon>
        <taxon>Filobasidium</taxon>
    </lineage>
</organism>
<dbReference type="InterPro" id="IPR001619">
    <property type="entry name" value="Sec1-like"/>
</dbReference>
<dbReference type="SUPFAM" id="SSF56815">
    <property type="entry name" value="Sec1/munc18-like (SM) proteins"/>
    <property type="match status" value="1"/>
</dbReference>
<evidence type="ECO:0000313" key="4">
    <source>
        <dbReference type="Proteomes" id="UP000812966"/>
    </source>
</evidence>
<dbReference type="Gene3D" id="3.40.50.1910">
    <property type="match status" value="1"/>
</dbReference>
<comment type="similarity">
    <text evidence="1">Belongs to the STXBP/unc-18/SEC1 family.</text>
</comment>
<evidence type="ECO:0000313" key="3">
    <source>
        <dbReference type="EMBL" id="KAG7558282.1"/>
    </source>
</evidence>
<dbReference type="InterPro" id="IPR043154">
    <property type="entry name" value="Sec-1-like_dom1"/>
</dbReference>
<dbReference type="PANTHER" id="PTHR11679">
    <property type="entry name" value="VESICLE PROTEIN SORTING-ASSOCIATED"/>
    <property type="match status" value="1"/>
</dbReference>
<dbReference type="InterPro" id="IPR036045">
    <property type="entry name" value="Sec1-like_sf"/>
</dbReference>
<evidence type="ECO:0000256" key="1">
    <source>
        <dbReference type="ARBA" id="ARBA00009884"/>
    </source>
</evidence>
<dbReference type="Proteomes" id="UP000812966">
    <property type="component" value="Unassembled WGS sequence"/>
</dbReference>
<dbReference type="Pfam" id="PF00995">
    <property type="entry name" value="Sec1"/>
    <property type="match status" value="1"/>
</dbReference>
<dbReference type="Gene3D" id="1.25.40.60">
    <property type="match status" value="1"/>
</dbReference>
<gene>
    <name evidence="3" type="ORF">FFLO_02752</name>
</gene>
<dbReference type="EMBL" id="JABELV010000046">
    <property type="protein sequence ID" value="KAG7558282.1"/>
    <property type="molecule type" value="Genomic_DNA"/>
</dbReference>
<sequence length="723" mass="78446">MSPTLLEAQTSALLSLLNLNEQQPSTSSNAGTRPQTPSNSNNNDHAGGASNDLLAFEKGKNGPLVWKVLILDDQSKDVLATSLRVQDLREQGVTLHMQLHTARPPLSDVPAIYFVSPTSSNIRRIAQDIAQGLYSSYHLSFTSSLPKPLMEEFASTLLSHDPSGALGDNVAGVWDQNLDFIVPSPSLFSLLPKRVPLPDASGSNQNQAARRPSGKDKEPVPKETDAPPSYAILNSPSATEVEIEAESERIARGLFSVVVTLGSVPIIRAPRGNAAEMVARKLDAKLRDWASGGGAGRGYGVGGDALSGLNRPLLVILDRNVDLIPMLSHSWTYQALVHDVLEMKLNRVTVESPENGRLQKKSYDFDSKDFFWAKNATMPFPAVAEDIDSELNRYKIDAAEITRSTGVSDMNDVSQIDFTSNAAHLKTAITALPELTARKHCLDTHMNIATALLQAIKERGLDNLFQVEEAAARQNRQTILNTLNGVTEDPETTAKPTPEDQLRLVIIYYLTVPDNAISKEDMNELTNVLKLAGADLKALDYVKKVREITRMTMMASAPAMPQQQGGALRGFGVLGNRITERLREGGITGGFDNIISGVKNFLPARKELTVTRLVEALMDPATATTQALHDTDDYLLFDPKATRSRAGPQSGGKNRMQFGEAVVFMVGGGGYVEYTNLLEWAQQRGAKDRDGASVGPGKKVTYGSTEIMTPTAFLNVMSQLGQS</sequence>
<feature type="compositionally biased region" description="Basic and acidic residues" evidence="2">
    <location>
        <begin position="213"/>
        <end position="225"/>
    </location>
</feature>
<feature type="compositionally biased region" description="Polar residues" evidence="2">
    <location>
        <begin position="21"/>
        <end position="44"/>
    </location>
</feature>
<keyword evidence="4" id="KW-1185">Reference proteome</keyword>
<protein>
    <recommendedName>
        <fullName evidence="5">SLY1 protein</fullName>
    </recommendedName>
</protein>
<reference evidence="3" key="1">
    <citation type="submission" date="2020-04" db="EMBL/GenBank/DDBJ databases">
        <title>Analysis of mating type loci in Filobasidium floriforme.</title>
        <authorList>
            <person name="Nowrousian M."/>
        </authorList>
    </citation>
    <scope>NUCLEOTIDE SEQUENCE</scope>
    <source>
        <strain evidence="3">CBS 6242</strain>
    </source>
</reference>
<evidence type="ECO:0008006" key="5">
    <source>
        <dbReference type="Google" id="ProtNLM"/>
    </source>
</evidence>
<dbReference type="GO" id="GO:0016192">
    <property type="term" value="P:vesicle-mediated transport"/>
    <property type="evidence" value="ECO:0007669"/>
    <property type="project" value="InterPro"/>
</dbReference>
<dbReference type="AlphaFoldDB" id="A0A8K0JNG0"/>
<dbReference type="PIRSF" id="PIRSF005715">
    <property type="entry name" value="VPS45_Sec1"/>
    <property type="match status" value="1"/>
</dbReference>
<dbReference type="InterPro" id="IPR043127">
    <property type="entry name" value="Sec-1-like_dom3a"/>
</dbReference>
<comment type="caution">
    <text evidence="3">The sequence shown here is derived from an EMBL/GenBank/DDBJ whole genome shotgun (WGS) entry which is preliminary data.</text>
</comment>